<sequence>MSGAAGGMRFGANYTPSEGWFHSWYDLDLDAVARDMGSLAALGLDHVRIFPLWETLQPNRTLIRDRAVADVVSVVDVAHEHGLGTSVDVLQGHLSSFDFLPSWVLSWHRRNIFADEAVVEAQERLVTALGSALTGRPGFLGLTLGNETNQFGKAIHPDRQALGPQVAGRWLERLLTAAHDCAPGRVHSHSFDDDVWFVDSSGVTPEHAAGIGDVTTVHSWVFTGVARHFPPDHPAHTWFARYLLELAAAWGGPDRPLWLQEVGAPVPHLGADRVPDFARETLRRAVARPGLWGVTWWCSHDVDRSLADFPELEYSLGLLAADRSVKPLGAAVRDVLPELRELATRTPAPAAEVWELPTDDAGRVVRSASAPGSPLFAAWVEAAEAGTPPRFALPAGAVSLVTCAAGAGTTAATVGATA</sequence>
<dbReference type="RefSeq" id="WP_382394655.1">
    <property type="nucleotide sequence ID" value="NZ_JBHTCQ010000002.1"/>
</dbReference>
<accession>A0ABW2QD27</accession>
<keyword evidence="2" id="KW-1185">Reference proteome</keyword>
<comment type="caution">
    <text evidence="1">The sequence shown here is derived from an EMBL/GenBank/DDBJ whole genome shotgun (WGS) entry which is preliminary data.</text>
</comment>
<evidence type="ECO:0000313" key="1">
    <source>
        <dbReference type="EMBL" id="MFC7405847.1"/>
    </source>
</evidence>
<dbReference type="SUPFAM" id="SSF51445">
    <property type="entry name" value="(Trans)glycosidases"/>
    <property type="match status" value="1"/>
</dbReference>
<dbReference type="GO" id="GO:0016787">
    <property type="term" value="F:hydrolase activity"/>
    <property type="evidence" value="ECO:0007669"/>
    <property type="project" value="UniProtKB-KW"/>
</dbReference>
<organism evidence="1 2">
    <name type="scientific">Georgenia alba</name>
    <dbReference type="NCBI Taxonomy" id="2233858"/>
    <lineage>
        <taxon>Bacteria</taxon>
        <taxon>Bacillati</taxon>
        <taxon>Actinomycetota</taxon>
        <taxon>Actinomycetes</taxon>
        <taxon>Micrococcales</taxon>
        <taxon>Bogoriellaceae</taxon>
        <taxon>Georgenia</taxon>
    </lineage>
</organism>
<dbReference type="Gene3D" id="3.20.20.80">
    <property type="entry name" value="Glycosidases"/>
    <property type="match status" value="1"/>
</dbReference>
<gene>
    <name evidence="1" type="ORF">ACFQQL_12055</name>
</gene>
<dbReference type="Proteomes" id="UP001596455">
    <property type="component" value="Unassembled WGS sequence"/>
</dbReference>
<keyword evidence="1" id="KW-0378">Hydrolase</keyword>
<protein>
    <submittedName>
        <fullName evidence="1">Glycosyl hydrolase</fullName>
    </submittedName>
</protein>
<reference evidence="2" key="1">
    <citation type="journal article" date="2019" name="Int. J. Syst. Evol. Microbiol.">
        <title>The Global Catalogue of Microorganisms (GCM) 10K type strain sequencing project: providing services to taxonomists for standard genome sequencing and annotation.</title>
        <authorList>
            <consortium name="The Broad Institute Genomics Platform"/>
            <consortium name="The Broad Institute Genome Sequencing Center for Infectious Disease"/>
            <person name="Wu L."/>
            <person name="Ma J."/>
        </authorList>
    </citation>
    <scope>NUCLEOTIDE SEQUENCE [LARGE SCALE GENOMIC DNA]</scope>
    <source>
        <strain evidence="2">JCM 1490</strain>
    </source>
</reference>
<evidence type="ECO:0000313" key="2">
    <source>
        <dbReference type="Proteomes" id="UP001596455"/>
    </source>
</evidence>
<name>A0ABW2QD27_9MICO</name>
<dbReference type="EMBL" id="JBHTCQ010000002">
    <property type="protein sequence ID" value="MFC7405847.1"/>
    <property type="molecule type" value="Genomic_DNA"/>
</dbReference>
<proteinExistence type="predicted"/>
<dbReference type="InterPro" id="IPR017853">
    <property type="entry name" value="GH"/>
</dbReference>